<dbReference type="Pfam" id="PF00392">
    <property type="entry name" value="GntR"/>
    <property type="match status" value="1"/>
</dbReference>
<sequence length="160" mass="17150">MVIDKGPSPIVFRLDPGSGVPTYLQLVQQVEQALRLGHLHVGDQLPRVRDVVAGLAINPNTVLKAYRELEHRGLVAGRRGQGTFVERTLDRAGLREQAGLRRTLLEWMAAASAAGLDEAGMSALFTAALQDHRSGTPAAPAAPASRDARDARDDRTEGIA</sequence>
<dbReference type="Gene3D" id="1.10.10.10">
    <property type="entry name" value="Winged helix-like DNA-binding domain superfamily/Winged helix DNA-binding domain"/>
    <property type="match status" value="1"/>
</dbReference>
<evidence type="ECO:0000256" key="4">
    <source>
        <dbReference type="SAM" id="MobiDB-lite"/>
    </source>
</evidence>
<protein>
    <submittedName>
        <fullName evidence="6">GntR family transcriptional regulator</fullName>
    </submittedName>
</protein>
<dbReference type="PANTHER" id="PTHR38445">
    <property type="entry name" value="HTH-TYPE TRANSCRIPTIONAL REPRESSOR YTRA"/>
    <property type="match status" value="1"/>
</dbReference>
<dbReference type="InterPro" id="IPR036390">
    <property type="entry name" value="WH_DNA-bd_sf"/>
</dbReference>
<dbReference type="InterPro" id="IPR000524">
    <property type="entry name" value="Tscrpt_reg_HTH_GntR"/>
</dbReference>
<dbReference type="PROSITE" id="PS50949">
    <property type="entry name" value="HTH_GNTR"/>
    <property type="match status" value="1"/>
</dbReference>
<evidence type="ECO:0000259" key="5">
    <source>
        <dbReference type="PROSITE" id="PS50949"/>
    </source>
</evidence>
<keyword evidence="2" id="KW-0238">DNA-binding</keyword>
<accession>A0ABV9U028</accession>
<keyword evidence="7" id="KW-1185">Reference proteome</keyword>
<dbReference type="Proteomes" id="UP001595872">
    <property type="component" value="Unassembled WGS sequence"/>
</dbReference>
<evidence type="ECO:0000256" key="3">
    <source>
        <dbReference type="ARBA" id="ARBA00023163"/>
    </source>
</evidence>
<gene>
    <name evidence="6" type="ORF">ACFPCY_20770</name>
</gene>
<evidence type="ECO:0000313" key="7">
    <source>
        <dbReference type="Proteomes" id="UP001595872"/>
    </source>
</evidence>
<feature type="region of interest" description="Disordered" evidence="4">
    <location>
        <begin position="134"/>
        <end position="160"/>
    </location>
</feature>
<dbReference type="SUPFAM" id="SSF46785">
    <property type="entry name" value="Winged helix' DNA-binding domain"/>
    <property type="match status" value="1"/>
</dbReference>
<proteinExistence type="predicted"/>
<evidence type="ECO:0000313" key="6">
    <source>
        <dbReference type="EMBL" id="MFC4909766.1"/>
    </source>
</evidence>
<reference evidence="7" key="1">
    <citation type="journal article" date="2019" name="Int. J. Syst. Evol. Microbiol.">
        <title>The Global Catalogue of Microorganisms (GCM) 10K type strain sequencing project: providing services to taxonomists for standard genome sequencing and annotation.</title>
        <authorList>
            <consortium name="The Broad Institute Genomics Platform"/>
            <consortium name="The Broad Institute Genome Sequencing Center for Infectious Disease"/>
            <person name="Wu L."/>
            <person name="Ma J."/>
        </authorList>
    </citation>
    <scope>NUCLEOTIDE SEQUENCE [LARGE SCALE GENOMIC DNA]</scope>
    <source>
        <strain evidence="7">KLKA75</strain>
    </source>
</reference>
<dbReference type="EMBL" id="JBHSIT010000006">
    <property type="protein sequence ID" value="MFC4909766.1"/>
    <property type="molecule type" value="Genomic_DNA"/>
</dbReference>
<dbReference type="PANTHER" id="PTHR38445:SF7">
    <property type="entry name" value="GNTR-FAMILY TRANSCRIPTIONAL REGULATOR"/>
    <property type="match status" value="1"/>
</dbReference>
<organism evidence="6 7">
    <name type="scientific">Actinomadura gamaensis</name>
    <dbReference type="NCBI Taxonomy" id="1763541"/>
    <lineage>
        <taxon>Bacteria</taxon>
        <taxon>Bacillati</taxon>
        <taxon>Actinomycetota</taxon>
        <taxon>Actinomycetes</taxon>
        <taxon>Streptosporangiales</taxon>
        <taxon>Thermomonosporaceae</taxon>
        <taxon>Actinomadura</taxon>
    </lineage>
</organism>
<dbReference type="CDD" id="cd07377">
    <property type="entry name" value="WHTH_GntR"/>
    <property type="match status" value="1"/>
</dbReference>
<dbReference type="RefSeq" id="WP_378257549.1">
    <property type="nucleotide sequence ID" value="NZ_JBHSIT010000006.1"/>
</dbReference>
<keyword evidence="3" id="KW-0804">Transcription</keyword>
<name>A0ABV9U028_9ACTN</name>
<comment type="caution">
    <text evidence="6">The sequence shown here is derived from an EMBL/GenBank/DDBJ whole genome shotgun (WGS) entry which is preliminary data.</text>
</comment>
<keyword evidence="1" id="KW-0805">Transcription regulation</keyword>
<evidence type="ECO:0000256" key="1">
    <source>
        <dbReference type="ARBA" id="ARBA00023015"/>
    </source>
</evidence>
<feature type="compositionally biased region" description="Basic and acidic residues" evidence="4">
    <location>
        <begin position="146"/>
        <end position="160"/>
    </location>
</feature>
<dbReference type="SMART" id="SM00345">
    <property type="entry name" value="HTH_GNTR"/>
    <property type="match status" value="1"/>
</dbReference>
<evidence type="ECO:0000256" key="2">
    <source>
        <dbReference type="ARBA" id="ARBA00023125"/>
    </source>
</evidence>
<feature type="domain" description="HTH gntR-type" evidence="5">
    <location>
        <begin position="20"/>
        <end position="88"/>
    </location>
</feature>
<dbReference type="InterPro" id="IPR036388">
    <property type="entry name" value="WH-like_DNA-bd_sf"/>
</dbReference>